<proteinExistence type="predicted"/>
<dbReference type="Proteomes" id="UP000182248">
    <property type="component" value="Unassembled WGS sequence"/>
</dbReference>
<feature type="transmembrane region" description="Helical" evidence="1">
    <location>
        <begin position="6"/>
        <end position="28"/>
    </location>
</feature>
<dbReference type="InterPro" id="IPR008620">
    <property type="entry name" value="FixH"/>
</dbReference>
<sequence length="152" mass="17650">MKRIKIHWGTAIVLAFMGFIAFILSFVIRMNTQKKYDHELVTEAYYAKELSFQRDMDREKFTVDTGMEPRIEATRGGIFIYFPEGIDPAKVSGKIGLYRPSDRTMDFEVPVQMTTSPVVLIPSEALLPGRWNVEVDWQYGDDTYLSHRKLVY</sequence>
<accession>A0A1K1MG77</accession>
<keyword evidence="3" id="KW-1185">Reference proteome</keyword>
<evidence type="ECO:0000256" key="1">
    <source>
        <dbReference type="SAM" id="Phobius"/>
    </source>
</evidence>
<reference evidence="2 3" key="1">
    <citation type="submission" date="2016-11" db="EMBL/GenBank/DDBJ databases">
        <authorList>
            <person name="Jaros S."/>
            <person name="Januszkiewicz K."/>
            <person name="Wedrychowicz H."/>
        </authorList>
    </citation>
    <scope>NUCLEOTIDE SEQUENCE [LARGE SCALE GENOMIC DNA]</scope>
    <source>
        <strain evidence="2 3">CGMCC 1.12145</strain>
    </source>
</reference>
<dbReference type="Pfam" id="PF05751">
    <property type="entry name" value="FixH"/>
    <property type="match status" value="1"/>
</dbReference>
<evidence type="ECO:0000313" key="2">
    <source>
        <dbReference type="EMBL" id="SFW20958.1"/>
    </source>
</evidence>
<organism evidence="2 3">
    <name type="scientific">Sinomicrobium oceani</name>
    <dbReference type="NCBI Taxonomy" id="1150368"/>
    <lineage>
        <taxon>Bacteria</taxon>
        <taxon>Pseudomonadati</taxon>
        <taxon>Bacteroidota</taxon>
        <taxon>Flavobacteriia</taxon>
        <taxon>Flavobacteriales</taxon>
        <taxon>Flavobacteriaceae</taxon>
        <taxon>Sinomicrobium</taxon>
    </lineage>
</organism>
<keyword evidence="1" id="KW-0812">Transmembrane</keyword>
<evidence type="ECO:0000313" key="3">
    <source>
        <dbReference type="Proteomes" id="UP000182248"/>
    </source>
</evidence>
<protein>
    <submittedName>
        <fullName evidence="2">FixH protein</fullName>
    </submittedName>
</protein>
<gene>
    <name evidence="2" type="ORF">SAMN02927921_00571</name>
</gene>
<dbReference type="EMBL" id="FPJE01000002">
    <property type="protein sequence ID" value="SFW20958.1"/>
    <property type="molecule type" value="Genomic_DNA"/>
</dbReference>
<name>A0A1K1MG77_9FLAO</name>
<keyword evidence="1" id="KW-0472">Membrane</keyword>
<keyword evidence="1" id="KW-1133">Transmembrane helix</keyword>
<dbReference type="AlphaFoldDB" id="A0A1K1MG77"/>
<dbReference type="STRING" id="1150368.SAMN02927921_00571"/>
<dbReference type="RefSeq" id="WP_245776968.1">
    <property type="nucleotide sequence ID" value="NZ_FPJE01000002.1"/>
</dbReference>